<evidence type="ECO:0000313" key="2">
    <source>
        <dbReference type="Proteomes" id="UP000572817"/>
    </source>
</evidence>
<comment type="caution">
    <text evidence="1">The sequence shown here is derived from an EMBL/GenBank/DDBJ whole genome shotgun (WGS) entry which is preliminary data.</text>
</comment>
<accession>A0A8H4N8U5</accession>
<organism evidence="1 2">
    <name type="scientific">Botryosphaeria dothidea</name>
    <dbReference type="NCBI Taxonomy" id="55169"/>
    <lineage>
        <taxon>Eukaryota</taxon>
        <taxon>Fungi</taxon>
        <taxon>Dikarya</taxon>
        <taxon>Ascomycota</taxon>
        <taxon>Pezizomycotina</taxon>
        <taxon>Dothideomycetes</taxon>
        <taxon>Dothideomycetes incertae sedis</taxon>
        <taxon>Botryosphaeriales</taxon>
        <taxon>Botryosphaeriaceae</taxon>
        <taxon>Botryosphaeria</taxon>
    </lineage>
</organism>
<dbReference type="EMBL" id="WWBZ02000033">
    <property type="protein sequence ID" value="KAF4306777.1"/>
    <property type="molecule type" value="Genomic_DNA"/>
</dbReference>
<name>A0A8H4N8U5_9PEZI</name>
<dbReference type="Proteomes" id="UP000572817">
    <property type="component" value="Unassembled WGS sequence"/>
</dbReference>
<protein>
    <submittedName>
        <fullName evidence="1">Uncharacterized protein</fullName>
    </submittedName>
</protein>
<keyword evidence="2" id="KW-1185">Reference proteome</keyword>
<proteinExistence type="predicted"/>
<gene>
    <name evidence="1" type="ORF">GTA08_BOTSDO04947</name>
</gene>
<dbReference type="AlphaFoldDB" id="A0A8H4N8U5"/>
<evidence type="ECO:0000313" key="1">
    <source>
        <dbReference type="EMBL" id="KAF4306777.1"/>
    </source>
</evidence>
<reference evidence="1" key="1">
    <citation type="submission" date="2020-04" db="EMBL/GenBank/DDBJ databases">
        <title>Genome Assembly and Annotation of Botryosphaeria dothidea sdau 11-99, a Latent Pathogen of Apple Fruit Ring Rot in China.</title>
        <authorList>
            <person name="Yu C."/>
            <person name="Diao Y."/>
            <person name="Lu Q."/>
            <person name="Zhao J."/>
            <person name="Cui S."/>
            <person name="Peng C."/>
            <person name="He B."/>
            <person name="Liu H."/>
        </authorList>
    </citation>
    <scope>NUCLEOTIDE SEQUENCE [LARGE SCALE GENOMIC DNA]</scope>
    <source>
        <strain evidence="1">Sdau11-99</strain>
    </source>
</reference>
<sequence>MSRRDKAPDITCLACEVASCSVEVRVKEVRKIIRDRAAEANALFELLMPNISSEVYKGLDWDQSQLDELGHGRILALNATGLYDLDAHLGYRDNIHRIFADIGSLELLFWRFCGFFSGHKMVGKNCKIFVFINPESEAERAQVHKLVGLDPEKRLVIFEHLLQLVREGEQAFEKNIEQEHQAIEGDTDFAEAAAQE</sequence>